<dbReference type="EMBL" id="AP027452">
    <property type="protein sequence ID" value="BDY27540.1"/>
    <property type="molecule type" value="Genomic_DNA"/>
</dbReference>
<feature type="compositionally biased region" description="Low complexity" evidence="1">
    <location>
        <begin position="134"/>
        <end position="150"/>
    </location>
</feature>
<organism evidence="2 3">
    <name type="scientific">Mycolicibacterium mageritense</name>
    <name type="common">Mycobacterium mageritense</name>
    <dbReference type="NCBI Taxonomy" id="53462"/>
    <lineage>
        <taxon>Bacteria</taxon>
        <taxon>Bacillati</taxon>
        <taxon>Actinomycetota</taxon>
        <taxon>Actinomycetes</taxon>
        <taxon>Mycobacteriales</taxon>
        <taxon>Mycobacteriaceae</taxon>
        <taxon>Mycolicibacterium</taxon>
    </lineage>
</organism>
<evidence type="ECO:0008006" key="4">
    <source>
        <dbReference type="Google" id="ProtNLM"/>
    </source>
</evidence>
<reference evidence="2" key="1">
    <citation type="submission" date="2023-03" db="EMBL/GenBank/DDBJ databases">
        <title>Draft genome sequence of a Mycolicibacterium mageritense strain H4_3_1 isolated from a hybrid biological-inorganic system reactor.</title>
        <authorList>
            <person name="Feng X."/>
            <person name="Kazama D."/>
            <person name="Sato K."/>
            <person name="Kobayashi H."/>
        </authorList>
    </citation>
    <scope>NUCLEOTIDE SEQUENCE</scope>
    <source>
        <strain evidence="2">H4_3_1</strain>
    </source>
</reference>
<dbReference type="RefSeq" id="WP_286214048.1">
    <property type="nucleotide sequence ID" value="NZ_AP027452.1"/>
</dbReference>
<proteinExistence type="predicted"/>
<accession>A0AAI8TRB3</accession>
<feature type="compositionally biased region" description="Low complexity" evidence="1">
    <location>
        <begin position="76"/>
        <end position="86"/>
    </location>
</feature>
<gene>
    <name evidence="2" type="ORF">hbim_01464</name>
</gene>
<feature type="region of interest" description="Disordered" evidence="1">
    <location>
        <begin position="76"/>
        <end position="236"/>
    </location>
</feature>
<evidence type="ECO:0000313" key="2">
    <source>
        <dbReference type="EMBL" id="BDY27540.1"/>
    </source>
</evidence>
<dbReference type="AlphaFoldDB" id="A0AAI8TRB3"/>
<feature type="compositionally biased region" description="Polar residues" evidence="1">
    <location>
        <begin position="179"/>
        <end position="192"/>
    </location>
</feature>
<name>A0AAI8TRB3_MYCME</name>
<dbReference type="Proteomes" id="UP001241092">
    <property type="component" value="Chromosome"/>
</dbReference>
<evidence type="ECO:0000313" key="3">
    <source>
        <dbReference type="Proteomes" id="UP001241092"/>
    </source>
</evidence>
<evidence type="ECO:0000256" key="1">
    <source>
        <dbReference type="SAM" id="MobiDB-lite"/>
    </source>
</evidence>
<protein>
    <recommendedName>
        <fullName evidence="4">Helix-turn-helix domain-containing protein</fullName>
    </recommendedName>
</protein>
<dbReference type="Pfam" id="PF13730">
    <property type="entry name" value="HTH_36"/>
    <property type="match status" value="1"/>
</dbReference>
<feature type="compositionally biased region" description="Low complexity" evidence="1">
    <location>
        <begin position="99"/>
        <end position="109"/>
    </location>
</feature>
<sequence length="309" mass="33011">MTDFNKLVWNRTIDKRGLTPTAVLVLDEMFDRANMDGTAIYGSQVNIAEKVGKSVESVRRAQRQLRDRGLIQLVKSGSSYGNQSSSFRLTYPEPDRSSEASSPVKSSPVIPDLTGHSRGADRSLVRGSPVTGEGLIDPLPDPGLNPGLGNTSPVTEADRSSQTEPPTGSAAAGPLPPDLTNQPTEGTTTMAANTYDPWGSAPEATTPPSGAQTPADVVKWPADKPLPKPGESGYRVGRVYHSYTGEYLGTAGEPEPADTPAASRRPVTDIYEGLDEFIPPSVVTSSYPLSPENDPWSPEYIPGTFPYLR</sequence>